<gene>
    <name evidence="4" type="ORF">EK21DRAFT_104429</name>
</gene>
<dbReference type="InterPro" id="IPR029058">
    <property type="entry name" value="AB_hydrolase_fold"/>
</dbReference>
<dbReference type="HAMAP" id="MF_02087">
    <property type="entry name" value="PLP_homeostasis"/>
    <property type="match status" value="1"/>
</dbReference>
<dbReference type="InterPro" id="IPR029066">
    <property type="entry name" value="PLP-binding_barrel"/>
</dbReference>
<dbReference type="EMBL" id="ML978285">
    <property type="protein sequence ID" value="KAF2024750.1"/>
    <property type="molecule type" value="Genomic_DNA"/>
</dbReference>
<organism evidence="4 5">
    <name type="scientific">Setomelanomma holmii</name>
    <dbReference type="NCBI Taxonomy" id="210430"/>
    <lineage>
        <taxon>Eukaryota</taxon>
        <taxon>Fungi</taxon>
        <taxon>Dikarya</taxon>
        <taxon>Ascomycota</taxon>
        <taxon>Pezizomycotina</taxon>
        <taxon>Dothideomycetes</taxon>
        <taxon>Pleosporomycetidae</taxon>
        <taxon>Pleosporales</taxon>
        <taxon>Pleosporineae</taxon>
        <taxon>Phaeosphaeriaceae</taxon>
        <taxon>Setomelanomma</taxon>
    </lineage>
</organism>
<evidence type="ECO:0000313" key="5">
    <source>
        <dbReference type="Proteomes" id="UP000799777"/>
    </source>
</evidence>
<proteinExistence type="inferred from homology"/>
<dbReference type="CDD" id="cd06822">
    <property type="entry name" value="PLPDE_III_YBL036c_euk"/>
    <property type="match status" value="1"/>
</dbReference>
<dbReference type="Proteomes" id="UP000799777">
    <property type="component" value="Unassembled WGS sequence"/>
</dbReference>
<comment type="similarity">
    <text evidence="2">Belongs to the pyridoxal phosphate-binding protein YggS/PROSC family.</text>
</comment>
<evidence type="ECO:0000256" key="1">
    <source>
        <dbReference type="ARBA" id="ARBA00022898"/>
    </source>
</evidence>
<dbReference type="GO" id="GO:0030170">
    <property type="term" value="F:pyridoxal phosphate binding"/>
    <property type="evidence" value="ECO:0007669"/>
    <property type="project" value="UniProtKB-UniRule"/>
</dbReference>
<comment type="function">
    <text evidence="2">Pyridoxal 5'-phosphate (PLP)-binding protein, which may be involved in intracellular homeostatic regulation of pyridoxal 5'-phosphate (PLP), the active form of vitamin B6.</text>
</comment>
<dbReference type="InterPro" id="IPR011078">
    <property type="entry name" value="PyrdxlP_homeostasis"/>
</dbReference>
<dbReference type="Pfam" id="PF01168">
    <property type="entry name" value="Ala_racemase_N"/>
    <property type="match status" value="1"/>
</dbReference>
<feature type="domain" description="Alanine racemase N-terminal" evidence="3">
    <location>
        <begin position="493"/>
        <end position="728"/>
    </location>
</feature>
<keyword evidence="1 2" id="KW-0663">Pyridoxal phosphate</keyword>
<dbReference type="Gene3D" id="3.40.50.1820">
    <property type="entry name" value="alpha/beta hydrolase"/>
    <property type="match status" value="1"/>
</dbReference>
<keyword evidence="5" id="KW-1185">Reference proteome</keyword>
<dbReference type="SUPFAM" id="SSF51419">
    <property type="entry name" value="PLP-binding barrel"/>
    <property type="match status" value="1"/>
</dbReference>
<protein>
    <recommendedName>
        <fullName evidence="2">Pyridoxal phosphate homeostasis protein</fullName>
        <shortName evidence="2">PLP homeostasis protein</shortName>
    </recommendedName>
</protein>
<dbReference type="NCBIfam" id="TIGR00044">
    <property type="entry name" value="YggS family pyridoxal phosphate-dependent enzyme"/>
    <property type="match status" value="1"/>
</dbReference>
<dbReference type="PANTHER" id="PTHR10146:SF14">
    <property type="entry name" value="PYRIDOXAL PHOSPHATE HOMEOSTASIS PROTEIN"/>
    <property type="match status" value="1"/>
</dbReference>
<dbReference type="PANTHER" id="PTHR10146">
    <property type="entry name" value="PROLINE SYNTHETASE CO-TRANSCRIBED BACTERIAL HOMOLOG PROTEIN"/>
    <property type="match status" value="1"/>
</dbReference>
<dbReference type="FunFam" id="3.20.20.10:FF:000007">
    <property type="entry name" value="Pyridoxal phosphate homeostasis protein"/>
    <property type="match status" value="1"/>
</dbReference>
<name>A0A9P4LH10_9PLEO</name>
<sequence>MGVLEFLSDRRFHRTYTLPPNAETDRDKPHRFSYADFGDLESNAVVFFCGALMGTRFCYAPLDQLANAHNVRFIHVDRPGNGEMIPGLLQHLGIPHISLASHSGGDIYVLNIMLMYPHLLHPDHPYICFFAPWVHPSHSKVTQMRATSMLPAPMIGKFAPIAKFVNENVVPLVGLSGMLVQGVKGSWRSAPAPVPLTPTTMRSRAPSILSLDTYNGPALDDPAVVDELRKYITKFLFAESMDGISADAQLFMKKPRSVPWCSPSILWSDINYAVPLLSKIIDQDVRLNGCNRTWTIDTFHAESDDMVGERGRQWFDDCWLPGRSSSSSGRRASADMVQEFSHKNYEYRSEVAKGTDHNFLMDPAFGASEKWFKRVRDACPMPEETVDVSTMSTRTATDRSKKIMRSLLGRMRKMTRSASTRTLAPHSRLSHSLLVMSSRSGRDSVAELCRGEVIRFETADGNNLLTPVPSDVYAKLSAYMQINAQRAKQLTENLASITSRIKAANKNNRNVRLIAVSKLKPANDILALHQPPNPLHTHFGENYVQELLEKSKILPRSIRWHMIGGLQSNKCKQLAEQIPNLWCVSSVDSEKKTNELEKGRKALLEKDSSVEKLRVMVQVNTSGEESKSGVEPSNTLSLCRHIIEKCPNLQLLGLMTIGAIARSKKTTPANENEDFVTLRETRDKVAKELGWEEGKLELSMGMSADFEGAIVMGSDEVRVGSDIFGERPAKKDAVIKEKEAEEKS</sequence>
<dbReference type="AlphaFoldDB" id="A0A9P4LH10"/>
<comment type="caution">
    <text evidence="4">The sequence shown here is derived from an EMBL/GenBank/DDBJ whole genome shotgun (WGS) entry which is preliminary data.</text>
</comment>
<dbReference type="Gene3D" id="3.20.20.10">
    <property type="entry name" value="Alanine racemase"/>
    <property type="match status" value="1"/>
</dbReference>
<dbReference type="InterPro" id="IPR001608">
    <property type="entry name" value="Ala_racemase_N"/>
</dbReference>
<accession>A0A9P4LH10</accession>
<evidence type="ECO:0000259" key="3">
    <source>
        <dbReference type="Pfam" id="PF01168"/>
    </source>
</evidence>
<reference evidence="4" key="1">
    <citation type="journal article" date="2020" name="Stud. Mycol.">
        <title>101 Dothideomycetes genomes: a test case for predicting lifestyles and emergence of pathogens.</title>
        <authorList>
            <person name="Haridas S."/>
            <person name="Albert R."/>
            <person name="Binder M."/>
            <person name="Bloem J."/>
            <person name="Labutti K."/>
            <person name="Salamov A."/>
            <person name="Andreopoulos B."/>
            <person name="Baker S."/>
            <person name="Barry K."/>
            <person name="Bills G."/>
            <person name="Bluhm B."/>
            <person name="Cannon C."/>
            <person name="Castanera R."/>
            <person name="Culley D."/>
            <person name="Daum C."/>
            <person name="Ezra D."/>
            <person name="Gonzalez J."/>
            <person name="Henrissat B."/>
            <person name="Kuo A."/>
            <person name="Liang C."/>
            <person name="Lipzen A."/>
            <person name="Lutzoni F."/>
            <person name="Magnuson J."/>
            <person name="Mondo S."/>
            <person name="Nolan M."/>
            <person name="Ohm R."/>
            <person name="Pangilinan J."/>
            <person name="Park H.-J."/>
            <person name="Ramirez L."/>
            <person name="Alfaro M."/>
            <person name="Sun H."/>
            <person name="Tritt A."/>
            <person name="Yoshinaga Y."/>
            <person name="Zwiers L.-H."/>
            <person name="Turgeon B."/>
            <person name="Goodwin S."/>
            <person name="Spatafora J."/>
            <person name="Crous P."/>
            <person name="Grigoriev I."/>
        </authorList>
    </citation>
    <scope>NUCLEOTIDE SEQUENCE</scope>
    <source>
        <strain evidence="4">CBS 110217</strain>
    </source>
</reference>
<dbReference type="PROSITE" id="PS01211">
    <property type="entry name" value="UPF0001"/>
    <property type="match status" value="1"/>
</dbReference>
<evidence type="ECO:0000256" key="2">
    <source>
        <dbReference type="HAMAP-Rule" id="MF_03225"/>
    </source>
</evidence>
<evidence type="ECO:0000313" key="4">
    <source>
        <dbReference type="EMBL" id="KAF2024750.1"/>
    </source>
</evidence>
<feature type="modified residue" description="N6-(pyridoxal phosphate)lysine" evidence="2">
    <location>
        <position position="518"/>
    </location>
</feature>
<dbReference type="OrthoDB" id="294702at2759"/>
<dbReference type="SUPFAM" id="SSF53474">
    <property type="entry name" value="alpha/beta-Hydrolases"/>
    <property type="match status" value="1"/>
</dbReference>